<evidence type="ECO:0000256" key="7">
    <source>
        <dbReference type="PROSITE-ProRule" id="PRU10133"/>
    </source>
</evidence>
<evidence type="ECO:0000313" key="11">
    <source>
        <dbReference type="Proteomes" id="UP000694412"/>
    </source>
</evidence>
<evidence type="ECO:0000259" key="9">
    <source>
        <dbReference type="PROSITE" id="PS50127"/>
    </source>
</evidence>
<dbReference type="EC" id="2.3.2.23" evidence="2"/>
<keyword evidence="6" id="KW-0067">ATP-binding</keyword>
<feature type="compositionally biased region" description="Pro residues" evidence="8">
    <location>
        <begin position="96"/>
        <end position="111"/>
    </location>
</feature>
<dbReference type="InterPro" id="IPR000608">
    <property type="entry name" value="UBC"/>
</dbReference>
<evidence type="ECO:0000256" key="3">
    <source>
        <dbReference type="ARBA" id="ARBA00022679"/>
    </source>
</evidence>
<dbReference type="PRINTS" id="PR01217">
    <property type="entry name" value="PRICHEXTENSN"/>
</dbReference>
<dbReference type="CDD" id="cd23793">
    <property type="entry name" value="UBCc_UBE2E"/>
    <property type="match status" value="1"/>
</dbReference>
<evidence type="ECO:0000256" key="2">
    <source>
        <dbReference type="ARBA" id="ARBA00012486"/>
    </source>
</evidence>
<feature type="compositionally biased region" description="Pro residues" evidence="8">
    <location>
        <begin position="175"/>
        <end position="195"/>
    </location>
</feature>
<dbReference type="AlphaFoldDB" id="A0A8C2U4F4"/>
<dbReference type="FunFam" id="3.10.110.10:FF:000003">
    <property type="entry name" value="Ubiquitin-conjugating enzyme E2 E3"/>
    <property type="match status" value="1"/>
</dbReference>
<dbReference type="GO" id="GO:0061631">
    <property type="term" value="F:ubiquitin conjugating enzyme activity"/>
    <property type="evidence" value="ECO:0007669"/>
    <property type="project" value="UniProtKB-EC"/>
</dbReference>
<feature type="compositionally biased region" description="Pro residues" evidence="8">
    <location>
        <begin position="119"/>
        <end position="128"/>
    </location>
</feature>
<dbReference type="GO" id="GO:0005524">
    <property type="term" value="F:ATP binding"/>
    <property type="evidence" value="ECO:0007669"/>
    <property type="project" value="UniProtKB-KW"/>
</dbReference>
<reference evidence="10" key="2">
    <citation type="submission" date="2025-08" db="UniProtKB">
        <authorList>
            <consortium name="Ensembl"/>
        </authorList>
    </citation>
    <scope>IDENTIFICATION</scope>
</reference>
<evidence type="ECO:0000256" key="5">
    <source>
        <dbReference type="ARBA" id="ARBA00022786"/>
    </source>
</evidence>
<evidence type="ECO:0000256" key="8">
    <source>
        <dbReference type="SAM" id="MobiDB-lite"/>
    </source>
</evidence>
<evidence type="ECO:0000313" key="10">
    <source>
        <dbReference type="Ensembl" id="ENSCJPP00005021656.1"/>
    </source>
</evidence>
<dbReference type="Pfam" id="PF00179">
    <property type="entry name" value="UQ_con"/>
    <property type="match status" value="1"/>
</dbReference>
<protein>
    <recommendedName>
        <fullName evidence="2">E2 ubiquitin-conjugating enzyme</fullName>
        <ecNumber evidence="2">2.3.2.23</ecNumber>
    </recommendedName>
</protein>
<dbReference type="SUPFAM" id="SSF54495">
    <property type="entry name" value="UBC-like"/>
    <property type="match status" value="1"/>
</dbReference>
<dbReference type="Proteomes" id="UP000694412">
    <property type="component" value="Chromosome 7"/>
</dbReference>
<feature type="compositionally biased region" description="Basic and acidic residues" evidence="8">
    <location>
        <begin position="39"/>
        <end position="50"/>
    </location>
</feature>
<evidence type="ECO:0000256" key="6">
    <source>
        <dbReference type="ARBA" id="ARBA00022840"/>
    </source>
</evidence>
<dbReference type="InterPro" id="IPR016135">
    <property type="entry name" value="UBQ-conjugating_enzyme/RWD"/>
</dbReference>
<dbReference type="GeneTree" id="ENSGT00940000155392"/>
<feature type="active site" description="Glycyl thioester intermediate" evidence="7">
    <location>
        <position position="367"/>
    </location>
</feature>
<sequence>MILAVPTLRSCAGSRRAPPRTAAVEVHPRAAALSLPGPEHARPRPRRESACAHPSPEGGALCWPPGGSERPLCSPVPSPAVGCSPAQRRRPGAAGLPPPLPNPGPSPPPPAARARRPPPRPPGPPREPAPQSGARQRHPPAAGPHRASPRPPLLRLSMFHTARPQSRRRRRRAPRPSPSPPRAPRARPGPPPSRPSDPAAGQDAGEVAALADETKKRILFPTMSSDRQRSDDESPSTSSGSSDADQRDPPAPEPEEQEERKPSATQQKKNTKLSSKTTAKLSTSAKRIQKELAEITLDPPPNCSAGPKGDNIYEWRSTILGPPGSVYEGGVFFLDITFSSDYPFKPPKVTFRTRIYHCNINSQGVICLDILKDNWSPALTISKVLLSICSLLTDCNPADPLVGSIATQYMTNRAEHDRMARQWTKRYAT</sequence>
<evidence type="ECO:0000256" key="4">
    <source>
        <dbReference type="ARBA" id="ARBA00022741"/>
    </source>
</evidence>
<organism evidence="10 11">
    <name type="scientific">Coturnix japonica</name>
    <name type="common">Japanese quail</name>
    <name type="synonym">Coturnix coturnix japonica</name>
    <dbReference type="NCBI Taxonomy" id="93934"/>
    <lineage>
        <taxon>Eukaryota</taxon>
        <taxon>Metazoa</taxon>
        <taxon>Chordata</taxon>
        <taxon>Craniata</taxon>
        <taxon>Vertebrata</taxon>
        <taxon>Euteleostomi</taxon>
        <taxon>Archelosauria</taxon>
        <taxon>Archosauria</taxon>
        <taxon>Dinosauria</taxon>
        <taxon>Saurischia</taxon>
        <taxon>Theropoda</taxon>
        <taxon>Coelurosauria</taxon>
        <taxon>Aves</taxon>
        <taxon>Neognathae</taxon>
        <taxon>Galloanserae</taxon>
        <taxon>Galliformes</taxon>
        <taxon>Phasianidae</taxon>
        <taxon>Perdicinae</taxon>
        <taxon>Coturnix</taxon>
    </lineage>
</organism>
<feature type="region of interest" description="Disordered" evidence="8">
    <location>
        <begin position="1"/>
        <end position="285"/>
    </location>
</feature>
<dbReference type="PROSITE" id="PS50127">
    <property type="entry name" value="UBC_2"/>
    <property type="match status" value="1"/>
</dbReference>
<reference evidence="10" key="1">
    <citation type="submission" date="2015-11" db="EMBL/GenBank/DDBJ databases">
        <authorList>
            <consortium name="International Coturnix japonica Genome Analysis Consortium"/>
            <person name="Warren W."/>
            <person name="Burt D.W."/>
            <person name="Antin P.B."/>
            <person name="Lanford R."/>
            <person name="Gros J."/>
            <person name="Wilson R.K."/>
        </authorList>
    </citation>
    <scope>NUCLEOTIDE SEQUENCE [LARGE SCALE GENOMIC DNA]</scope>
</reference>
<gene>
    <name evidence="10" type="primary">UBE2E3</name>
</gene>
<dbReference type="Gene3D" id="3.10.110.10">
    <property type="entry name" value="Ubiquitin Conjugating Enzyme"/>
    <property type="match status" value="1"/>
</dbReference>
<feature type="compositionally biased region" description="Basic residues" evidence="8">
    <location>
        <begin position="165"/>
        <end position="174"/>
    </location>
</feature>
<keyword evidence="4" id="KW-0547">Nucleotide-binding</keyword>
<dbReference type="SMART" id="SM00212">
    <property type="entry name" value="UBCc"/>
    <property type="match status" value="1"/>
</dbReference>
<comment type="catalytic activity">
    <reaction evidence="1">
        <text>S-ubiquitinyl-[E1 ubiquitin-activating enzyme]-L-cysteine + [E2 ubiquitin-conjugating enzyme]-L-cysteine = [E1 ubiquitin-activating enzyme]-L-cysteine + S-ubiquitinyl-[E2 ubiquitin-conjugating enzyme]-L-cysteine.</text>
        <dbReference type="EC" id="2.3.2.23"/>
    </reaction>
</comment>
<evidence type="ECO:0000256" key="1">
    <source>
        <dbReference type="ARBA" id="ARBA00000485"/>
    </source>
</evidence>
<feature type="compositionally biased region" description="Low complexity" evidence="8">
    <location>
        <begin position="272"/>
        <end position="285"/>
    </location>
</feature>
<name>A0A8C2U4F4_COTJA</name>
<keyword evidence="5" id="KW-0833">Ubl conjugation pathway</keyword>
<keyword evidence="11" id="KW-1185">Reference proteome</keyword>
<feature type="domain" description="UBC core" evidence="9">
    <location>
        <begin position="283"/>
        <end position="429"/>
    </location>
</feature>
<keyword evidence="3" id="KW-0808">Transferase</keyword>
<dbReference type="PANTHER" id="PTHR24068">
    <property type="entry name" value="UBIQUITIN-CONJUGATING ENZYME E2"/>
    <property type="match status" value="1"/>
</dbReference>
<reference evidence="10" key="3">
    <citation type="submission" date="2025-09" db="UniProtKB">
        <authorList>
            <consortium name="Ensembl"/>
        </authorList>
    </citation>
    <scope>IDENTIFICATION</scope>
</reference>
<accession>A0A8C2U4F4</accession>
<dbReference type="PROSITE" id="PS00183">
    <property type="entry name" value="UBC_1"/>
    <property type="match status" value="1"/>
</dbReference>
<dbReference type="Ensembl" id="ENSCJPT00005029710.1">
    <property type="protein sequence ID" value="ENSCJPP00005021656.1"/>
    <property type="gene ID" value="ENSCJPG00005017308.1"/>
</dbReference>
<proteinExistence type="predicted"/>
<dbReference type="InterPro" id="IPR023313">
    <property type="entry name" value="UBQ-conjugating_AS"/>
</dbReference>